<dbReference type="NCBIfam" id="NF001099">
    <property type="entry name" value="PRK00132.1"/>
    <property type="match status" value="1"/>
</dbReference>
<dbReference type="GO" id="GO:0003735">
    <property type="term" value="F:structural constituent of ribosome"/>
    <property type="evidence" value="ECO:0007669"/>
    <property type="project" value="InterPro"/>
</dbReference>
<evidence type="ECO:0000313" key="7">
    <source>
        <dbReference type="EMBL" id="OGC40497.1"/>
    </source>
</evidence>
<dbReference type="AlphaFoldDB" id="A0A1F4U6I6"/>
<gene>
    <name evidence="7" type="ORF">A2438_03185</name>
</gene>
<dbReference type="InterPro" id="IPR020568">
    <property type="entry name" value="Ribosomal_Su5_D2-typ_SF"/>
</dbReference>
<dbReference type="PANTHER" id="PTHR21569">
    <property type="entry name" value="RIBOSOMAL PROTEIN S9"/>
    <property type="match status" value="1"/>
</dbReference>
<dbReference type="GO" id="GO:0006412">
    <property type="term" value="P:translation"/>
    <property type="evidence" value="ECO:0007669"/>
    <property type="project" value="InterPro"/>
</dbReference>
<comment type="similarity">
    <text evidence="1 4">Belongs to the universal ribosomal protein uS9 family.</text>
</comment>
<feature type="compositionally biased region" description="Basic residues" evidence="6">
    <location>
        <begin position="112"/>
        <end position="126"/>
    </location>
</feature>
<proteinExistence type="inferred from homology"/>
<dbReference type="InterPro" id="IPR014721">
    <property type="entry name" value="Ribsml_uS5_D2-typ_fold_subgr"/>
</dbReference>
<evidence type="ECO:0000256" key="5">
    <source>
        <dbReference type="RuleBase" id="RU003816"/>
    </source>
</evidence>
<evidence type="ECO:0000256" key="2">
    <source>
        <dbReference type="ARBA" id="ARBA00022980"/>
    </source>
</evidence>
<dbReference type="Proteomes" id="UP000179242">
    <property type="component" value="Unassembled WGS sequence"/>
</dbReference>
<organism evidence="7 8">
    <name type="scientific">candidate division WOR-1 bacterium RIFOXYC2_FULL_46_14</name>
    <dbReference type="NCBI Taxonomy" id="1802587"/>
    <lineage>
        <taxon>Bacteria</taxon>
        <taxon>Bacillati</taxon>
        <taxon>Saganbacteria</taxon>
    </lineage>
</organism>
<dbReference type="Pfam" id="PF00380">
    <property type="entry name" value="Ribosomal_S9"/>
    <property type="match status" value="1"/>
</dbReference>
<dbReference type="GO" id="GO:0022627">
    <property type="term" value="C:cytosolic small ribosomal subunit"/>
    <property type="evidence" value="ECO:0007669"/>
    <property type="project" value="TreeGrafter"/>
</dbReference>
<dbReference type="GO" id="GO:0003723">
    <property type="term" value="F:RNA binding"/>
    <property type="evidence" value="ECO:0007669"/>
    <property type="project" value="TreeGrafter"/>
</dbReference>
<keyword evidence="3 4" id="KW-0687">Ribonucleoprotein</keyword>
<protein>
    <recommendedName>
        <fullName evidence="5">30S ribosomal protein S9</fullName>
    </recommendedName>
</protein>
<evidence type="ECO:0000256" key="6">
    <source>
        <dbReference type="SAM" id="MobiDB-lite"/>
    </source>
</evidence>
<dbReference type="InterPro" id="IPR020574">
    <property type="entry name" value="Ribosomal_uS9_CS"/>
</dbReference>
<dbReference type="InterPro" id="IPR023035">
    <property type="entry name" value="Ribosomal_uS9_bac/plastid"/>
</dbReference>
<dbReference type="FunFam" id="3.30.230.10:FF:000001">
    <property type="entry name" value="30S ribosomal protein S9"/>
    <property type="match status" value="1"/>
</dbReference>
<reference evidence="7 8" key="1">
    <citation type="journal article" date="2016" name="Nat. Commun.">
        <title>Thousands of microbial genomes shed light on interconnected biogeochemical processes in an aquifer system.</title>
        <authorList>
            <person name="Anantharaman K."/>
            <person name="Brown C.T."/>
            <person name="Hug L.A."/>
            <person name="Sharon I."/>
            <person name="Castelle C.J."/>
            <person name="Probst A.J."/>
            <person name="Thomas B.C."/>
            <person name="Singh A."/>
            <person name="Wilkins M.J."/>
            <person name="Karaoz U."/>
            <person name="Brodie E.L."/>
            <person name="Williams K.H."/>
            <person name="Hubbard S.S."/>
            <person name="Banfield J.F."/>
        </authorList>
    </citation>
    <scope>NUCLEOTIDE SEQUENCE [LARGE SCALE GENOMIC DNA]</scope>
</reference>
<dbReference type="PROSITE" id="PS00360">
    <property type="entry name" value="RIBOSOMAL_S9"/>
    <property type="match status" value="1"/>
</dbReference>
<evidence type="ECO:0000256" key="1">
    <source>
        <dbReference type="ARBA" id="ARBA00005251"/>
    </source>
</evidence>
<dbReference type="SUPFAM" id="SSF54211">
    <property type="entry name" value="Ribosomal protein S5 domain 2-like"/>
    <property type="match status" value="1"/>
</dbReference>
<dbReference type="Gene3D" id="3.30.230.10">
    <property type="match status" value="1"/>
</dbReference>
<comment type="caution">
    <text evidence="7">The sequence shown here is derived from an EMBL/GenBank/DDBJ whole genome shotgun (WGS) entry which is preliminary data.</text>
</comment>
<evidence type="ECO:0000256" key="3">
    <source>
        <dbReference type="ARBA" id="ARBA00023274"/>
    </source>
</evidence>
<dbReference type="EMBL" id="MEUJ01000004">
    <property type="protein sequence ID" value="OGC40497.1"/>
    <property type="molecule type" value="Genomic_DNA"/>
</dbReference>
<name>A0A1F4U6I6_UNCSA</name>
<accession>A0A1F4U6I6</accession>
<evidence type="ECO:0000313" key="8">
    <source>
        <dbReference type="Proteomes" id="UP000179242"/>
    </source>
</evidence>
<keyword evidence="2 4" id="KW-0689">Ribosomal protein</keyword>
<feature type="region of interest" description="Disordered" evidence="6">
    <location>
        <begin position="105"/>
        <end position="126"/>
    </location>
</feature>
<sequence>MFYGTGRRKRAIARVHLVPGDGARIVNGKELKEYFCGREILLKLVEVPFNAVSAPAFNLKAEVYGGGVPSQADAIRMGVARALVDFNPDFRKILRSLDLLKRDPREKERKKAGLKRARKAFQFTKR</sequence>
<dbReference type="PANTHER" id="PTHR21569:SF1">
    <property type="entry name" value="SMALL RIBOSOMAL SUBUNIT PROTEIN US9M"/>
    <property type="match status" value="1"/>
</dbReference>
<evidence type="ECO:0000256" key="4">
    <source>
        <dbReference type="RuleBase" id="RU003815"/>
    </source>
</evidence>
<dbReference type="InterPro" id="IPR000754">
    <property type="entry name" value="Ribosomal_uS9"/>
</dbReference>